<dbReference type="Proteomes" id="UP000800038">
    <property type="component" value="Unassembled WGS sequence"/>
</dbReference>
<evidence type="ECO:0000256" key="1">
    <source>
        <dbReference type="SAM" id="MobiDB-lite"/>
    </source>
</evidence>
<name>A0A6A5SK34_9PLEO</name>
<keyword evidence="3" id="KW-1185">Reference proteome</keyword>
<gene>
    <name evidence="2" type="ORF">EJ02DRAFT_456429</name>
</gene>
<protein>
    <submittedName>
        <fullName evidence="2">Uncharacterized protein</fullName>
    </submittedName>
</protein>
<dbReference type="EMBL" id="ML976071">
    <property type="protein sequence ID" value="KAF1939978.1"/>
    <property type="molecule type" value="Genomic_DNA"/>
</dbReference>
<organism evidence="2 3">
    <name type="scientific">Clathrospora elynae</name>
    <dbReference type="NCBI Taxonomy" id="706981"/>
    <lineage>
        <taxon>Eukaryota</taxon>
        <taxon>Fungi</taxon>
        <taxon>Dikarya</taxon>
        <taxon>Ascomycota</taxon>
        <taxon>Pezizomycotina</taxon>
        <taxon>Dothideomycetes</taxon>
        <taxon>Pleosporomycetidae</taxon>
        <taxon>Pleosporales</taxon>
        <taxon>Diademaceae</taxon>
        <taxon>Clathrospora</taxon>
    </lineage>
</organism>
<sequence length="125" mass="13810">MPSFHPTLTLVLQQLHPTSTSLASWVIRRCTVSITEDIFGRCEGGVQCRYLGALSSRRSAVTVPKSMPTHYSARWMRNAVTKPGSGMQDYNAQIGRLMAPIWSEVSRRGKKRKASPDATMLDTAG</sequence>
<dbReference type="AlphaFoldDB" id="A0A6A5SK34"/>
<evidence type="ECO:0000313" key="2">
    <source>
        <dbReference type="EMBL" id="KAF1939978.1"/>
    </source>
</evidence>
<reference evidence="2" key="1">
    <citation type="journal article" date="2020" name="Stud. Mycol.">
        <title>101 Dothideomycetes genomes: a test case for predicting lifestyles and emergence of pathogens.</title>
        <authorList>
            <person name="Haridas S."/>
            <person name="Albert R."/>
            <person name="Binder M."/>
            <person name="Bloem J."/>
            <person name="Labutti K."/>
            <person name="Salamov A."/>
            <person name="Andreopoulos B."/>
            <person name="Baker S."/>
            <person name="Barry K."/>
            <person name="Bills G."/>
            <person name="Bluhm B."/>
            <person name="Cannon C."/>
            <person name="Castanera R."/>
            <person name="Culley D."/>
            <person name="Daum C."/>
            <person name="Ezra D."/>
            <person name="Gonzalez J."/>
            <person name="Henrissat B."/>
            <person name="Kuo A."/>
            <person name="Liang C."/>
            <person name="Lipzen A."/>
            <person name="Lutzoni F."/>
            <person name="Magnuson J."/>
            <person name="Mondo S."/>
            <person name="Nolan M."/>
            <person name="Ohm R."/>
            <person name="Pangilinan J."/>
            <person name="Park H.-J."/>
            <person name="Ramirez L."/>
            <person name="Alfaro M."/>
            <person name="Sun H."/>
            <person name="Tritt A."/>
            <person name="Yoshinaga Y."/>
            <person name="Zwiers L.-H."/>
            <person name="Turgeon B."/>
            <person name="Goodwin S."/>
            <person name="Spatafora J."/>
            <person name="Crous P."/>
            <person name="Grigoriev I."/>
        </authorList>
    </citation>
    <scope>NUCLEOTIDE SEQUENCE</scope>
    <source>
        <strain evidence="2">CBS 161.51</strain>
    </source>
</reference>
<feature type="region of interest" description="Disordered" evidence="1">
    <location>
        <begin position="106"/>
        <end position="125"/>
    </location>
</feature>
<proteinExistence type="predicted"/>
<evidence type="ECO:0000313" key="3">
    <source>
        <dbReference type="Proteomes" id="UP000800038"/>
    </source>
</evidence>
<accession>A0A6A5SK34</accession>